<dbReference type="EMBL" id="JAHRIO010074032">
    <property type="protein sequence ID" value="MEQ2183061.1"/>
    <property type="molecule type" value="Genomic_DNA"/>
</dbReference>
<accession>A0ABV0PHU7</accession>
<protein>
    <recommendedName>
        <fullName evidence="2">CCHC-type domain-containing protein</fullName>
    </recommendedName>
</protein>
<dbReference type="SUPFAM" id="SSF57756">
    <property type="entry name" value="Retrovirus zinc finger-like domains"/>
    <property type="match status" value="1"/>
</dbReference>
<organism evidence="3 4">
    <name type="scientific">Goodea atripinnis</name>
    <dbReference type="NCBI Taxonomy" id="208336"/>
    <lineage>
        <taxon>Eukaryota</taxon>
        <taxon>Metazoa</taxon>
        <taxon>Chordata</taxon>
        <taxon>Craniata</taxon>
        <taxon>Vertebrata</taxon>
        <taxon>Euteleostomi</taxon>
        <taxon>Actinopterygii</taxon>
        <taxon>Neopterygii</taxon>
        <taxon>Teleostei</taxon>
        <taxon>Neoteleostei</taxon>
        <taxon>Acanthomorphata</taxon>
        <taxon>Ovalentaria</taxon>
        <taxon>Atherinomorphae</taxon>
        <taxon>Cyprinodontiformes</taxon>
        <taxon>Goodeidae</taxon>
        <taxon>Goodea</taxon>
    </lineage>
</organism>
<keyword evidence="1" id="KW-0479">Metal-binding</keyword>
<evidence type="ECO:0000313" key="4">
    <source>
        <dbReference type="Proteomes" id="UP001476798"/>
    </source>
</evidence>
<dbReference type="InterPro" id="IPR036875">
    <property type="entry name" value="Znf_CCHC_sf"/>
</dbReference>
<evidence type="ECO:0000313" key="3">
    <source>
        <dbReference type="EMBL" id="MEQ2183061.1"/>
    </source>
</evidence>
<evidence type="ECO:0000256" key="1">
    <source>
        <dbReference type="PROSITE-ProRule" id="PRU00047"/>
    </source>
</evidence>
<proteinExistence type="predicted"/>
<reference evidence="3 4" key="1">
    <citation type="submission" date="2021-06" db="EMBL/GenBank/DDBJ databases">
        <authorList>
            <person name="Palmer J.M."/>
        </authorList>
    </citation>
    <scope>NUCLEOTIDE SEQUENCE [LARGE SCALE GENOMIC DNA]</scope>
    <source>
        <strain evidence="3 4">GA_2019</strain>
        <tissue evidence="3">Muscle</tissue>
    </source>
</reference>
<keyword evidence="1" id="KW-0862">Zinc</keyword>
<feature type="domain" description="CCHC-type" evidence="2">
    <location>
        <begin position="86"/>
        <end position="101"/>
    </location>
</feature>
<dbReference type="Pfam" id="PF00098">
    <property type="entry name" value="zf-CCHC"/>
    <property type="match status" value="1"/>
</dbReference>
<keyword evidence="4" id="KW-1185">Reference proteome</keyword>
<sequence length="188" mass="21187">MWPAPLISPTLHLNMLWLDNWETRYVTWSQGEVKSPHIPMAPTIVYQLPPPIQWESYDPRGRASGGLFGNRAGGRAGSGGVGSSPCLVCGEMNHWARSCPQRYGARPEGAPLPLHQPLVQQAPFPAQPPNPTFIPPQGCQYPVQGGDSSDTPYREFWIMGKWQNPLFEWKLRDECCHFLWILEPLFPL</sequence>
<keyword evidence="1" id="KW-0863">Zinc-finger</keyword>
<name>A0ABV0PHU7_9TELE</name>
<evidence type="ECO:0000259" key="2">
    <source>
        <dbReference type="PROSITE" id="PS50158"/>
    </source>
</evidence>
<comment type="caution">
    <text evidence="3">The sequence shown here is derived from an EMBL/GenBank/DDBJ whole genome shotgun (WGS) entry which is preliminary data.</text>
</comment>
<dbReference type="SMART" id="SM00343">
    <property type="entry name" value="ZnF_C2HC"/>
    <property type="match status" value="1"/>
</dbReference>
<dbReference type="InterPro" id="IPR001878">
    <property type="entry name" value="Znf_CCHC"/>
</dbReference>
<dbReference type="Proteomes" id="UP001476798">
    <property type="component" value="Unassembled WGS sequence"/>
</dbReference>
<dbReference type="PROSITE" id="PS50158">
    <property type="entry name" value="ZF_CCHC"/>
    <property type="match status" value="1"/>
</dbReference>
<dbReference type="Gene3D" id="4.10.60.10">
    <property type="entry name" value="Zinc finger, CCHC-type"/>
    <property type="match status" value="1"/>
</dbReference>
<gene>
    <name evidence="3" type="ORF">GOODEAATRI_028751</name>
</gene>